<evidence type="ECO:0000256" key="1">
    <source>
        <dbReference type="ARBA" id="ARBA00006484"/>
    </source>
</evidence>
<dbReference type="Proteomes" id="UP000319771">
    <property type="component" value="Unassembled WGS sequence"/>
</dbReference>
<dbReference type="CDD" id="cd05233">
    <property type="entry name" value="SDR_c"/>
    <property type="match status" value="1"/>
</dbReference>
<organism evidence="4 5">
    <name type="scientific">Eiseniibacteriota bacterium</name>
    <dbReference type="NCBI Taxonomy" id="2212470"/>
    <lineage>
        <taxon>Bacteria</taxon>
        <taxon>Candidatus Eiseniibacteriota</taxon>
    </lineage>
</organism>
<dbReference type="InterPro" id="IPR002347">
    <property type="entry name" value="SDR_fam"/>
</dbReference>
<dbReference type="AlphaFoldDB" id="A0A538U5W4"/>
<reference evidence="4 5" key="1">
    <citation type="journal article" date="2019" name="Nat. Microbiol.">
        <title>Mediterranean grassland soil C-N compound turnover is dependent on rainfall and depth, and is mediated by genomically divergent microorganisms.</title>
        <authorList>
            <person name="Diamond S."/>
            <person name="Andeer P.F."/>
            <person name="Li Z."/>
            <person name="Crits-Christoph A."/>
            <person name="Burstein D."/>
            <person name="Anantharaman K."/>
            <person name="Lane K.R."/>
            <person name="Thomas B.C."/>
            <person name="Pan C."/>
            <person name="Northen T.R."/>
            <person name="Banfield J.F."/>
        </authorList>
    </citation>
    <scope>NUCLEOTIDE SEQUENCE [LARGE SCALE GENOMIC DNA]</scope>
    <source>
        <strain evidence="4">WS_11</strain>
    </source>
</reference>
<evidence type="ECO:0000256" key="3">
    <source>
        <dbReference type="SAM" id="MobiDB-lite"/>
    </source>
</evidence>
<dbReference type="PANTHER" id="PTHR42760">
    <property type="entry name" value="SHORT-CHAIN DEHYDROGENASES/REDUCTASES FAMILY MEMBER"/>
    <property type="match status" value="1"/>
</dbReference>
<dbReference type="InterPro" id="IPR036291">
    <property type="entry name" value="NAD(P)-bd_dom_sf"/>
</dbReference>
<dbReference type="EMBL" id="VBPB01000172">
    <property type="protein sequence ID" value="TMQ71293.1"/>
    <property type="molecule type" value="Genomic_DNA"/>
</dbReference>
<proteinExistence type="inferred from homology"/>
<dbReference type="PRINTS" id="PR00080">
    <property type="entry name" value="SDRFAMILY"/>
</dbReference>
<feature type="region of interest" description="Disordered" evidence="3">
    <location>
        <begin position="1"/>
        <end position="42"/>
    </location>
</feature>
<dbReference type="SUPFAM" id="SSF51735">
    <property type="entry name" value="NAD(P)-binding Rossmann-fold domains"/>
    <property type="match status" value="1"/>
</dbReference>
<dbReference type="Gene3D" id="3.40.50.720">
    <property type="entry name" value="NAD(P)-binding Rossmann-like Domain"/>
    <property type="match status" value="1"/>
</dbReference>
<sequence length="204" mass="21559">MSCTATPIPTAATVSTSEEKRSIRRSRSCRSRGRSRTSATWPRRNGTWVNNAGIFGAKPFLETTVEDLERFFTTNVRGTFLMTQAIVPLMLEDGGSIINVGTALVEKAMTTLPVSAAMASKGGVHALTVSLAAELAKYGIRVNTLAPGIIRTPLIDDPDSLAAIHPLGHVGEVRDTSDAALFLATAAFVTGATLDVDGGYSHGR</sequence>
<keyword evidence="2" id="KW-0560">Oxidoreductase</keyword>
<dbReference type="GO" id="GO:0016616">
    <property type="term" value="F:oxidoreductase activity, acting on the CH-OH group of donors, NAD or NADP as acceptor"/>
    <property type="evidence" value="ECO:0007669"/>
    <property type="project" value="TreeGrafter"/>
</dbReference>
<comment type="similarity">
    <text evidence="1">Belongs to the short-chain dehydrogenases/reductases (SDR) family.</text>
</comment>
<evidence type="ECO:0000256" key="2">
    <source>
        <dbReference type="ARBA" id="ARBA00023002"/>
    </source>
</evidence>
<dbReference type="Pfam" id="PF13561">
    <property type="entry name" value="adh_short_C2"/>
    <property type="match status" value="1"/>
</dbReference>
<dbReference type="PRINTS" id="PR00081">
    <property type="entry name" value="GDHRDH"/>
</dbReference>
<evidence type="ECO:0000313" key="4">
    <source>
        <dbReference type="EMBL" id="TMQ71293.1"/>
    </source>
</evidence>
<feature type="compositionally biased region" description="Basic residues" evidence="3">
    <location>
        <begin position="22"/>
        <end position="35"/>
    </location>
</feature>
<evidence type="ECO:0000313" key="5">
    <source>
        <dbReference type="Proteomes" id="UP000319771"/>
    </source>
</evidence>
<dbReference type="PANTHER" id="PTHR42760:SF133">
    <property type="entry name" value="3-OXOACYL-[ACYL-CARRIER-PROTEIN] REDUCTASE"/>
    <property type="match status" value="1"/>
</dbReference>
<comment type="caution">
    <text evidence="4">The sequence shown here is derived from an EMBL/GenBank/DDBJ whole genome shotgun (WGS) entry which is preliminary data.</text>
</comment>
<accession>A0A538U5W4</accession>
<gene>
    <name evidence="4" type="ORF">E6K81_10420</name>
</gene>
<protein>
    <submittedName>
        <fullName evidence="4">SDR family oxidoreductase</fullName>
    </submittedName>
</protein>
<name>A0A538U5W4_UNCEI</name>